<feature type="chain" id="PRO_5003276562" evidence="1">
    <location>
        <begin position="19"/>
        <end position="94"/>
    </location>
</feature>
<organism evidence="2">
    <name type="scientific">Hordeum vulgare subsp. vulgare</name>
    <name type="common">Domesticated barley</name>
    <dbReference type="NCBI Taxonomy" id="112509"/>
    <lineage>
        <taxon>Eukaryota</taxon>
        <taxon>Viridiplantae</taxon>
        <taxon>Streptophyta</taxon>
        <taxon>Embryophyta</taxon>
        <taxon>Tracheophyta</taxon>
        <taxon>Spermatophyta</taxon>
        <taxon>Magnoliopsida</taxon>
        <taxon>Liliopsida</taxon>
        <taxon>Poales</taxon>
        <taxon>Poaceae</taxon>
        <taxon>BOP clade</taxon>
        <taxon>Pooideae</taxon>
        <taxon>Triticodae</taxon>
        <taxon>Triticeae</taxon>
        <taxon>Hordeinae</taxon>
        <taxon>Hordeum</taxon>
    </lineage>
</organism>
<reference evidence="2" key="1">
    <citation type="journal article" date="2011" name="Plant Physiol.">
        <title>Comprehensive sequence analysis of 24,783 barley full-length cDNAs derived from 12 clone libraries.</title>
        <authorList>
            <person name="Matsumoto T."/>
            <person name="Tanaka T."/>
            <person name="Sakai H."/>
            <person name="Amano N."/>
            <person name="Kanamori H."/>
            <person name="Kurita K."/>
            <person name="Kikuta A."/>
            <person name="Kamiya K."/>
            <person name="Yamamoto M."/>
            <person name="Ikawa H."/>
            <person name="Fujii N."/>
            <person name="Hori K."/>
            <person name="Itoh T."/>
            <person name="Sato K."/>
        </authorList>
    </citation>
    <scope>NUCLEOTIDE SEQUENCE</scope>
    <source>
        <tissue evidence="2">Flower</tissue>
    </source>
</reference>
<dbReference type="AlphaFoldDB" id="F2EAZ7"/>
<dbReference type="InterPro" id="IPR055298">
    <property type="entry name" value="AtLOH3-like"/>
</dbReference>
<sequence>MESLEFVFILHLMIKLLGKTNELSQCLQRKDQCIVLAVSLIGITLRKLQNIRENGWDQLLKDTKDFCVNNNIILPNMDDTIPARGHSRGVVVKW</sequence>
<dbReference type="PANTHER" id="PTHR11697">
    <property type="entry name" value="GENERAL TRANSCRIPTION FACTOR 2-RELATED ZINC FINGER PROTEIN"/>
    <property type="match status" value="1"/>
</dbReference>
<dbReference type="PANTHER" id="PTHR11697:SF230">
    <property type="entry name" value="ZINC FINGER, MYM DOMAIN CONTAINING 1"/>
    <property type="match status" value="1"/>
</dbReference>
<keyword evidence="1" id="KW-0732">Signal</keyword>
<protein>
    <submittedName>
        <fullName evidence="2">Predicted protein</fullName>
    </submittedName>
</protein>
<evidence type="ECO:0000256" key="1">
    <source>
        <dbReference type="SAM" id="SignalP"/>
    </source>
</evidence>
<proteinExistence type="evidence at transcript level"/>
<feature type="signal peptide" evidence="1">
    <location>
        <begin position="1"/>
        <end position="18"/>
    </location>
</feature>
<evidence type="ECO:0000313" key="2">
    <source>
        <dbReference type="EMBL" id="BAK04519.1"/>
    </source>
</evidence>
<accession>F2EAZ7</accession>
<name>F2EAZ7_HORVV</name>
<dbReference type="EMBL" id="AK373322">
    <property type="protein sequence ID" value="BAK04519.1"/>
    <property type="molecule type" value="mRNA"/>
</dbReference>